<feature type="domain" description="FHA" evidence="9">
    <location>
        <begin position="306"/>
        <end position="360"/>
    </location>
</feature>
<evidence type="ECO:0000313" key="11">
    <source>
        <dbReference type="EnsemblMetazoa" id="AALFPA23_012022.P17150"/>
    </source>
</evidence>
<keyword evidence="2" id="KW-0217">Developmental protein</keyword>
<dbReference type="InterPro" id="IPR008984">
    <property type="entry name" value="SMAD_FHA_dom_sf"/>
</dbReference>
<dbReference type="PANTHER" id="PTHR45881:SF7">
    <property type="entry name" value="CHECKPOINT SUPPRESSOR 1-LIKE, ISOFORM A-RELATED"/>
    <property type="match status" value="1"/>
</dbReference>
<keyword evidence="5" id="KW-0804">Transcription</keyword>
<evidence type="ECO:0000256" key="7">
    <source>
        <dbReference type="PROSITE-ProRule" id="PRU00089"/>
    </source>
</evidence>
<evidence type="ECO:0000256" key="5">
    <source>
        <dbReference type="ARBA" id="ARBA00023163"/>
    </source>
</evidence>
<dbReference type="GeneID" id="109432965"/>
<evidence type="ECO:0000256" key="6">
    <source>
        <dbReference type="ARBA" id="ARBA00023242"/>
    </source>
</evidence>
<dbReference type="InterPro" id="IPR036388">
    <property type="entry name" value="WH-like_DNA-bd_sf"/>
</dbReference>
<feature type="compositionally biased region" description="Low complexity" evidence="8">
    <location>
        <begin position="40"/>
        <end position="51"/>
    </location>
</feature>
<keyword evidence="4 7" id="KW-0238">DNA-binding</keyword>
<dbReference type="SUPFAM" id="SSF49879">
    <property type="entry name" value="SMAD/FHA domain"/>
    <property type="match status" value="1"/>
</dbReference>
<dbReference type="PROSITE" id="PS00658">
    <property type="entry name" value="FORK_HEAD_2"/>
    <property type="match status" value="1"/>
</dbReference>
<keyword evidence="6 7" id="KW-0539">Nucleus</keyword>
<evidence type="ECO:0000256" key="8">
    <source>
        <dbReference type="SAM" id="MobiDB-lite"/>
    </source>
</evidence>
<organism evidence="11 12">
    <name type="scientific">Aedes albopictus</name>
    <name type="common">Asian tiger mosquito</name>
    <name type="synonym">Stegomyia albopicta</name>
    <dbReference type="NCBI Taxonomy" id="7160"/>
    <lineage>
        <taxon>Eukaryota</taxon>
        <taxon>Metazoa</taxon>
        <taxon>Ecdysozoa</taxon>
        <taxon>Arthropoda</taxon>
        <taxon>Hexapoda</taxon>
        <taxon>Insecta</taxon>
        <taxon>Pterygota</taxon>
        <taxon>Neoptera</taxon>
        <taxon>Endopterygota</taxon>
        <taxon>Diptera</taxon>
        <taxon>Nematocera</taxon>
        <taxon>Culicoidea</taxon>
        <taxon>Culicidae</taxon>
        <taxon>Culicinae</taxon>
        <taxon>Aedini</taxon>
        <taxon>Aedes</taxon>
        <taxon>Stegomyia</taxon>
    </lineage>
</organism>
<feature type="domain" description="Fork-head" evidence="10">
    <location>
        <begin position="558"/>
        <end position="654"/>
    </location>
</feature>
<protein>
    <recommendedName>
        <fullName evidence="13">Forkhead box transcription factor subgroup k2</fullName>
    </recommendedName>
</protein>
<evidence type="ECO:0000256" key="2">
    <source>
        <dbReference type="ARBA" id="ARBA00022473"/>
    </source>
</evidence>
<feature type="region of interest" description="Disordered" evidence="8">
    <location>
        <begin position="658"/>
        <end position="702"/>
    </location>
</feature>
<dbReference type="Pfam" id="PF00498">
    <property type="entry name" value="FHA"/>
    <property type="match status" value="1"/>
</dbReference>
<feature type="compositionally biased region" description="Polar residues" evidence="8">
    <location>
        <begin position="254"/>
        <end position="267"/>
    </location>
</feature>
<evidence type="ECO:0000256" key="1">
    <source>
        <dbReference type="ARBA" id="ARBA00004123"/>
    </source>
</evidence>
<name>A0ABM1YTH4_AEDAL</name>
<dbReference type="Pfam" id="PF00250">
    <property type="entry name" value="Forkhead"/>
    <property type="match status" value="1"/>
</dbReference>
<dbReference type="InterPro" id="IPR001766">
    <property type="entry name" value="Fork_head_dom"/>
</dbReference>
<dbReference type="SMART" id="SM00240">
    <property type="entry name" value="FHA"/>
    <property type="match status" value="1"/>
</dbReference>
<comment type="subcellular location">
    <subcellularLocation>
        <location evidence="1 7">Nucleus</location>
    </subcellularLocation>
</comment>
<feature type="compositionally biased region" description="Low complexity" evidence="8">
    <location>
        <begin position="228"/>
        <end position="253"/>
    </location>
</feature>
<feature type="compositionally biased region" description="Polar residues" evidence="8">
    <location>
        <begin position="542"/>
        <end position="554"/>
    </location>
</feature>
<dbReference type="InterPro" id="IPR000253">
    <property type="entry name" value="FHA_dom"/>
</dbReference>
<feature type="compositionally biased region" description="Basic and acidic residues" evidence="8">
    <location>
        <begin position="461"/>
        <end position="473"/>
    </location>
</feature>
<reference evidence="12" key="1">
    <citation type="journal article" date="2015" name="Proc. Natl. Acad. Sci. U.S.A.">
        <title>Genome sequence of the Asian Tiger mosquito, Aedes albopictus, reveals insights into its biology, genetics, and evolution.</title>
        <authorList>
            <person name="Chen X.G."/>
            <person name="Jiang X."/>
            <person name="Gu J."/>
            <person name="Xu M."/>
            <person name="Wu Y."/>
            <person name="Deng Y."/>
            <person name="Zhang C."/>
            <person name="Bonizzoni M."/>
            <person name="Dermauw W."/>
            <person name="Vontas J."/>
            <person name="Armbruster P."/>
            <person name="Huang X."/>
            <person name="Yang Y."/>
            <person name="Zhang H."/>
            <person name="He W."/>
            <person name="Peng H."/>
            <person name="Liu Y."/>
            <person name="Wu K."/>
            <person name="Chen J."/>
            <person name="Lirakis M."/>
            <person name="Topalis P."/>
            <person name="Van Leeuwen T."/>
            <person name="Hall A.B."/>
            <person name="Jiang X."/>
            <person name="Thorpe C."/>
            <person name="Mueller R.L."/>
            <person name="Sun C."/>
            <person name="Waterhouse R.M."/>
            <person name="Yan G."/>
            <person name="Tu Z.J."/>
            <person name="Fang X."/>
            <person name="James A.A."/>
        </authorList>
    </citation>
    <scope>NUCLEOTIDE SEQUENCE [LARGE SCALE GENOMIC DNA]</scope>
    <source>
        <strain evidence="12">Foshan</strain>
    </source>
</reference>
<feature type="region of interest" description="Disordered" evidence="8">
    <location>
        <begin position="212"/>
        <end position="278"/>
    </location>
</feature>
<feature type="region of interest" description="Disordered" evidence="8">
    <location>
        <begin position="450"/>
        <end position="493"/>
    </location>
</feature>
<evidence type="ECO:0000256" key="4">
    <source>
        <dbReference type="ARBA" id="ARBA00023125"/>
    </source>
</evidence>
<dbReference type="PROSITE" id="PS50006">
    <property type="entry name" value="FHA_DOMAIN"/>
    <property type="match status" value="1"/>
</dbReference>
<dbReference type="InterPro" id="IPR036390">
    <property type="entry name" value="WH_DNA-bd_sf"/>
</dbReference>
<dbReference type="PANTHER" id="PTHR45881">
    <property type="entry name" value="CHECKPOINT SUPPRESSOR 1-LIKE, ISOFORM A-RELATED"/>
    <property type="match status" value="1"/>
</dbReference>
<feature type="region of interest" description="Disordered" evidence="8">
    <location>
        <begin position="136"/>
        <end position="175"/>
    </location>
</feature>
<feature type="compositionally biased region" description="Low complexity" evidence="8">
    <location>
        <begin position="526"/>
        <end position="541"/>
    </location>
</feature>
<feature type="compositionally biased region" description="Polar residues" evidence="8">
    <location>
        <begin position="480"/>
        <end position="493"/>
    </location>
</feature>
<feature type="region of interest" description="Disordered" evidence="8">
    <location>
        <begin position="1"/>
        <end position="58"/>
    </location>
</feature>
<evidence type="ECO:0008006" key="13">
    <source>
        <dbReference type="Google" id="ProtNLM"/>
    </source>
</evidence>
<keyword evidence="12" id="KW-1185">Reference proteome</keyword>
<dbReference type="PRINTS" id="PR00053">
    <property type="entry name" value="FORKHEAD"/>
</dbReference>
<evidence type="ECO:0000259" key="10">
    <source>
        <dbReference type="PROSITE" id="PS50039"/>
    </source>
</evidence>
<dbReference type="CDD" id="cd20026">
    <property type="entry name" value="FH_FOXK"/>
    <property type="match status" value="1"/>
</dbReference>
<feature type="DNA-binding region" description="Fork-head" evidence="7">
    <location>
        <begin position="558"/>
        <end position="654"/>
    </location>
</feature>
<dbReference type="Proteomes" id="UP000069940">
    <property type="component" value="Unassembled WGS sequence"/>
</dbReference>
<reference evidence="11" key="2">
    <citation type="submission" date="2025-05" db="UniProtKB">
        <authorList>
            <consortium name="EnsemblMetazoa"/>
        </authorList>
    </citation>
    <scope>IDENTIFICATION</scope>
    <source>
        <strain evidence="11">Foshan</strain>
    </source>
</reference>
<dbReference type="RefSeq" id="XP_062699637.1">
    <property type="nucleotide sequence ID" value="XM_062843653.1"/>
</dbReference>
<dbReference type="InterPro" id="IPR030456">
    <property type="entry name" value="TF_fork_head_CS_2"/>
</dbReference>
<sequence>MTDNNNFHHLPQHVLKHEPMQSSSSPPPPQQSSQFQVYYHHQAAAHGQSHGPPKGGGTLKMVETVPADLSTTSGTGLDYSTHHHHPQQIIEYDPVSDPNHPVNVVIEHQQVVETQPTIEQQEQSVIEALCQQAHQNRLHQEQQSQIAKGKRMRMDNVQHENGSGYPSEDEDHDDPRRKLVIHQQGPGGESIEEQEQSIIEALYQQQQQNQLRKQLIHHQQQHDGLGGHQLSYQQRRSPSPPSRSRSLSPSQSPTVSGTTDSLSSRITPASQPSAPQPISLANINQSNFIARLISKDNILLISEDLIEIGRNSSRAQVDFHVGRNSFVSRKHLLLHHDHTDGEFYLSCLSKNGVFVDNIFHRKGAEPYLLPRVCNIRFPSTNIKIQFENLYHKNNSEGPRDLLDTSCGPYAASSSTMQVSGNGSSSNIDLHPASISTSSSTSMYAPLKISIPPEPPSSSSMEHMDLSGRIRDNGKSPYPSPTGTISAANSCPTSPRQGYHDFSVYTSGHMGPVGGILGHDLGGSGGAHLASSSSGSVVGSHSFNDFQPPATSQSLENEKPPYSYAQLIVQSISASPEKQLTLSGIYSFISKNYPYYRNGANKGWQNSIRHNLSLNRYFIKVPRLQDEPGKGSFWRIDPNSELKLVDQSYRKRRQRGSQCFRTPYGMPKSAPVSPTPMDPESREGSPLHDMLLQSAPGSPGQVAANAYVHSSTGTSVAGHPGQEDFLAKQPTKRVHSESVGKLFKQHLQQQQQQQQQQQTITASTVVAASTTSAAPAAAAAAPNL</sequence>
<dbReference type="PROSITE" id="PS50039">
    <property type="entry name" value="FORK_HEAD_3"/>
    <property type="match status" value="1"/>
</dbReference>
<dbReference type="Gene3D" id="2.60.200.20">
    <property type="match status" value="1"/>
</dbReference>
<evidence type="ECO:0000313" key="12">
    <source>
        <dbReference type="Proteomes" id="UP000069940"/>
    </source>
</evidence>
<dbReference type="SUPFAM" id="SSF46785">
    <property type="entry name" value="Winged helix' DNA-binding domain"/>
    <property type="match status" value="1"/>
</dbReference>
<evidence type="ECO:0000256" key="3">
    <source>
        <dbReference type="ARBA" id="ARBA00023015"/>
    </source>
</evidence>
<keyword evidence="3" id="KW-0805">Transcription regulation</keyword>
<evidence type="ECO:0000259" key="9">
    <source>
        <dbReference type="PROSITE" id="PS50006"/>
    </source>
</evidence>
<dbReference type="Gene3D" id="1.10.10.10">
    <property type="entry name" value="Winged helix-like DNA-binding domain superfamily/Winged helix DNA-binding domain"/>
    <property type="match status" value="1"/>
</dbReference>
<proteinExistence type="predicted"/>
<accession>A0ABM1YTH4</accession>
<feature type="compositionally biased region" description="Low complexity" evidence="8">
    <location>
        <begin position="268"/>
        <end position="277"/>
    </location>
</feature>
<dbReference type="EnsemblMetazoa" id="AALFPA23_012022.R17150">
    <property type="protein sequence ID" value="AALFPA23_012022.P17150"/>
    <property type="gene ID" value="AALFPA23_012022"/>
</dbReference>
<feature type="region of interest" description="Disordered" evidence="8">
    <location>
        <begin position="523"/>
        <end position="556"/>
    </location>
</feature>
<dbReference type="SMART" id="SM00339">
    <property type="entry name" value="FH"/>
    <property type="match status" value="1"/>
</dbReference>